<name>A0A8K1G1F2_9PASS</name>
<dbReference type="PANTHER" id="PTHR10256:SF1">
    <property type="entry name" value="SELENIDE, WATER DIKINASE 2"/>
    <property type="match status" value="1"/>
</dbReference>
<keyword evidence="2" id="KW-0067">ATP-binding</keyword>
<feature type="compositionally biased region" description="Basic and acidic residues" evidence="3">
    <location>
        <begin position="71"/>
        <end position="81"/>
    </location>
</feature>
<dbReference type="EMBL" id="SWJQ01000985">
    <property type="protein sequence ID" value="TRZ09877.1"/>
    <property type="molecule type" value="Genomic_DNA"/>
</dbReference>
<keyword evidence="1" id="KW-0547">Nucleotide-binding</keyword>
<dbReference type="GO" id="GO:0005524">
    <property type="term" value="F:ATP binding"/>
    <property type="evidence" value="ECO:0007669"/>
    <property type="project" value="UniProtKB-KW"/>
</dbReference>
<feature type="compositionally biased region" description="Gly residues" evidence="3">
    <location>
        <begin position="82"/>
        <end position="93"/>
    </location>
</feature>
<evidence type="ECO:0000256" key="3">
    <source>
        <dbReference type="SAM" id="MobiDB-lite"/>
    </source>
</evidence>
<protein>
    <recommendedName>
        <fullName evidence="6">Selenide, water dikinase</fullName>
    </recommendedName>
</protein>
<dbReference type="GO" id="GO:0005737">
    <property type="term" value="C:cytoplasm"/>
    <property type="evidence" value="ECO:0007669"/>
    <property type="project" value="TreeGrafter"/>
</dbReference>
<evidence type="ECO:0000313" key="5">
    <source>
        <dbReference type="Proteomes" id="UP000796761"/>
    </source>
</evidence>
<reference evidence="4" key="1">
    <citation type="submission" date="2019-04" db="EMBL/GenBank/DDBJ databases">
        <title>Genome assembly of Zosterops borbonicus 15179.</title>
        <authorList>
            <person name="Leroy T."/>
            <person name="Anselmetti Y."/>
            <person name="Tilak M.-K."/>
            <person name="Nabholz B."/>
        </authorList>
    </citation>
    <scope>NUCLEOTIDE SEQUENCE</scope>
    <source>
        <strain evidence="4">HGM_15179</strain>
        <tissue evidence="4">Muscle</tissue>
    </source>
</reference>
<dbReference type="PANTHER" id="PTHR10256">
    <property type="entry name" value="SELENIDE, WATER DIKINASE"/>
    <property type="match status" value="1"/>
</dbReference>
<evidence type="ECO:0000256" key="1">
    <source>
        <dbReference type="ARBA" id="ARBA00022741"/>
    </source>
</evidence>
<accession>A0A8K1G1F2</accession>
<dbReference type="GO" id="GO:0004756">
    <property type="term" value="F:selenide, water dikinase activity"/>
    <property type="evidence" value="ECO:0007669"/>
    <property type="project" value="TreeGrafter"/>
</dbReference>
<organism evidence="4 5">
    <name type="scientific">Zosterops borbonicus</name>
    <dbReference type="NCBI Taxonomy" id="364589"/>
    <lineage>
        <taxon>Eukaryota</taxon>
        <taxon>Metazoa</taxon>
        <taxon>Chordata</taxon>
        <taxon>Craniata</taxon>
        <taxon>Vertebrata</taxon>
        <taxon>Euteleostomi</taxon>
        <taxon>Archelosauria</taxon>
        <taxon>Archosauria</taxon>
        <taxon>Dinosauria</taxon>
        <taxon>Saurischia</taxon>
        <taxon>Theropoda</taxon>
        <taxon>Coelurosauria</taxon>
        <taxon>Aves</taxon>
        <taxon>Neognathae</taxon>
        <taxon>Neoaves</taxon>
        <taxon>Telluraves</taxon>
        <taxon>Australaves</taxon>
        <taxon>Passeriformes</taxon>
        <taxon>Sylvioidea</taxon>
        <taxon>Zosteropidae</taxon>
        <taxon>Zosterops</taxon>
    </lineage>
</organism>
<comment type="caution">
    <text evidence="4">The sequence shown here is derived from an EMBL/GenBank/DDBJ whole genome shotgun (WGS) entry which is preliminary data.</text>
</comment>
<evidence type="ECO:0000313" key="4">
    <source>
        <dbReference type="EMBL" id="TRZ09877.1"/>
    </source>
</evidence>
<dbReference type="SUPFAM" id="SSF56042">
    <property type="entry name" value="PurM C-terminal domain-like"/>
    <property type="match status" value="1"/>
</dbReference>
<dbReference type="InterPro" id="IPR036676">
    <property type="entry name" value="PurM-like_C_sf"/>
</dbReference>
<gene>
    <name evidence="4" type="ORF">HGM15179_017227</name>
</gene>
<feature type="region of interest" description="Disordered" evidence="3">
    <location>
        <begin position="53"/>
        <end position="145"/>
    </location>
</feature>
<evidence type="ECO:0008006" key="6">
    <source>
        <dbReference type="Google" id="ProtNLM"/>
    </source>
</evidence>
<keyword evidence="5" id="KW-1185">Reference proteome</keyword>
<evidence type="ECO:0000256" key="2">
    <source>
        <dbReference type="ARBA" id="ARBA00022840"/>
    </source>
</evidence>
<dbReference type="OrthoDB" id="409395at2759"/>
<dbReference type="InterPro" id="IPR004536">
    <property type="entry name" value="SPS/SelD"/>
</dbReference>
<sequence>MRAFGAHAATDVTGFGVLGHARALAAQQRLDVAFVIHNLPVIAKMAAVSKACGGRGGLLQGTAPETSGTHTTDRDGDRDGETGNGIGEGGNGIGEPKNGAGEPKNEIWGPGNGIGGPGNGAGKPENGKRGAGNEVGEPKNGIGDP</sequence>
<dbReference type="AlphaFoldDB" id="A0A8K1G1F2"/>
<proteinExistence type="predicted"/>
<dbReference type="GO" id="GO:0016260">
    <property type="term" value="P:selenocysteine biosynthetic process"/>
    <property type="evidence" value="ECO:0007669"/>
    <property type="project" value="TreeGrafter"/>
</dbReference>
<dbReference type="Proteomes" id="UP000796761">
    <property type="component" value="Unassembled WGS sequence"/>
</dbReference>
<feature type="compositionally biased region" description="Gly residues" evidence="3">
    <location>
        <begin position="110"/>
        <end position="121"/>
    </location>
</feature>
<dbReference type="Gene3D" id="3.90.650.10">
    <property type="entry name" value="PurM-like C-terminal domain"/>
    <property type="match status" value="1"/>
</dbReference>